<sequence>VECCLEKHWPHHHHHHHHRQHDISVQHRCFAAVQPWVRLAAITCNVSNQAQRVAPTAPKRFVISIIHFCQVKGWPSLCFRHSELGIQNSTLFGKRSLGMRNTSPNQRTFWVPVAQPKTRFLIASCPNLANATRALQIRTFTSSVTLQSELIQLPRKVKRSTSSSSSSWIEHDLTLLGAKCIPKEGMNLVSSSNVVEEHNDQSGLRRIESCGKFLRVETVFH</sequence>
<dbReference type="EMBL" id="NIRI02000042">
    <property type="protein sequence ID" value="KAG5451256.1"/>
    <property type="molecule type" value="Genomic_DNA"/>
</dbReference>
<evidence type="ECO:0000313" key="2">
    <source>
        <dbReference type="Proteomes" id="UP000286415"/>
    </source>
</evidence>
<comment type="caution">
    <text evidence="1">The sequence shown here is derived from an EMBL/GenBank/DDBJ whole genome shotgun (WGS) entry which is preliminary data.</text>
</comment>
<dbReference type="Proteomes" id="UP000286415">
    <property type="component" value="Unassembled WGS sequence"/>
</dbReference>
<dbReference type="InParanoid" id="A0A419Q927"/>
<feature type="non-terminal residue" evidence="1">
    <location>
        <position position="1"/>
    </location>
</feature>
<accession>A0A419Q927</accession>
<reference evidence="1 2" key="1">
    <citation type="journal article" date="2018" name="Biotechnol. Adv.">
        <title>Improved genomic resources and new bioinformatic workflow for the carcinogenic parasite Clonorchis sinensis: Biotechnological implications.</title>
        <authorList>
            <person name="Wang D."/>
            <person name="Korhonen P.K."/>
            <person name="Gasser R.B."/>
            <person name="Young N.D."/>
        </authorList>
    </citation>
    <scope>NUCLEOTIDE SEQUENCE [LARGE SCALE GENOMIC DNA]</scope>
    <source>
        <strain evidence="1">Cs-k2</strain>
    </source>
</reference>
<keyword evidence="2" id="KW-1185">Reference proteome</keyword>
<evidence type="ECO:0000313" key="1">
    <source>
        <dbReference type="EMBL" id="KAG5451256.1"/>
    </source>
</evidence>
<proteinExistence type="predicted"/>
<organism evidence="1 2">
    <name type="scientific">Clonorchis sinensis</name>
    <name type="common">Chinese liver fluke</name>
    <dbReference type="NCBI Taxonomy" id="79923"/>
    <lineage>
        <taxon>Eukaryota</taxon>
        <taxon>Metazoa</taxon>
        <taxon>Spiralia</taxon>
        <taxon>Lophotrochozoa</taxon>
        <taxon>Platyhelminthes</taxon>
        <taxon>Trematoda</taxon>
        <taxon>Digenea</taxon>
        <taxon>Opisthorchiida</taxon>
        <taxon>Opisthorchiata</taxon>
        <taxon>Opisthorchiidae</taxon>
        <taxon>Clonorchis</taxon>
    </lineage>
</organism>
<reference evidence="1 2" key="2">
    <citation type="journal article" date="2021" name="Genomics">
        <title>High-quality reference genome for Clonorchis sinensis.</title>
        <authorList>
            <person name="Young N.D."/>
            <person name="Stroehlein A.J."/>
            <person name="Kinkar L."/>
            <person name="Wang T."/>
            <person name="Sohn W.M."/>
            <person name="Chang B.C.H."/>
            <person name="Kaur P."/>
            <person name="Weisz D."/>
            <person name="Dudchenko O."/>
            <person name="Aiden E.L."/>
            <person name="Korhonen P.K."/>
            <person name="Gasser R.B."/>
        </authorList>
    </citation>
    <scope>NUCLEOTIDE SEQUENCE [LARGE SCALE GENOMIC DNA]</scope>
    <source>
        <strain evidence="1">Cs-k2</strain>
    </source>
</reference>
<protein>
    <submittedName>
        <fullName evidence="1">Uncharacterized protein</fullName>
    </submittedName>
</protein>
<gene>
    <name evidence="1" type="ORF">CSKR_112856</name>
</gene>
<dbReference type="AlphaFoldDB" id="A0A419Q927"/>
<name>A0A419Q927_CLOSI</name>